<dbReference type="RefSeq" id="WP_290332250.1">
    <property type="nucleotide sequence ID" value="NZ_JAUFPU010000007.1"/>
</dbReference>
<sequence>MNPTAVALLGYAGWCVLMVLLLINHRALFLLRGERAVNGFTADNKGLGDLAERIVRVHGNCIENLPLVATVLLYAIATGQTAVTDAAAPLLLGLRVSQSLVHLSGTRAWQVWLRLSCFLGQLAILAMWLLQLLMKL</sequence>
<accession>A0ABT8B394</accession>
<proteinExistence type="predicted"/>
<name>A0ABT8B394_9NEIS</name>
<organism evidence="6 7">
    <name type="scientific">Chitinimonas viridis</name>
    <dbReference type="NCBI Taxonomy" id="664880"/>
    <lineage>
        <taxon>Bacteria</taxon>
        <taxon>Pseudomonadati</taxon>
        <taxon>Pseudomonadota</taxon>
        <taxon>Betaproteobacteria</taxon>
        <taxon>Neisseriales</taxon>
        <taxon>Chitinibacteraceae</taxon>
        <taxon>Chitinimonas</taxon>
    </lineage>
</organism>
<evidence type="ECO:0000313" key="7">
    <source>
        <dbReference type="Proteomes" id="UP001180081"/>
    </source>
</evidence>
<dbReference type="Proteomes" id="UP001180081">
    <property type="component" value="Unassembled WGS sequence"/>
</dbReference>
<dbReference type="EMBL" id="JAUFPU010000007">
    <property type="protein sequence ID" value="MDN3576728.1"/>
    <property type="molecule type" value="Genomic_DNA"/>
</dbReference>
<evidence type="ECO:0000256" key="2">
    <source>
        <dbReference type="ARBA" id="ARBA00022692"/>
    </source>
</evidence>
<evidence type="ECO:0000313" key="6">
    <source>
        <dbReference type="EMBL" id="MDN3576728.1"/>
    </source>
</evidence>
<feature type="transmembrane region" description="Helical" evidence="5">
    <location>
        <begin position="111"/>
        <end position="130"/>
    </location>
</feature>
<feature type="transmembrane region" description="Helical" evidence="5">
    <location>
        <begin position="6"/>
        <end position="23"/>
    </location>
</feature>
<comment type="caution">
    <text evidence="6">The sequence shown here is derived from an EMBL/GenBank/DDBJ whole genome shotgun (WGS) entry which is preliminary data.</text>
</comment>
<keyword evidence="4 5" id="KW-0472">Membrane</keyword>
<protein>
    <submittedName>
        <fullName evidence="6">MAPEG family protein</fullName>
    </submittedName>
</protein>
<dbReference type="SUPFAM" id="SSF161084">
    <property type="entry name" value="MAPEG domain-like"/>
    <property type="match status" value="1"/>
</dbReference>
<keyword evidence="2 5" id="KW-0812">Transmembrane</keyword>
<dbReference type="InterPro" id="IPR023352">
    <property type="entry name" value="MAPEG-like_dom_sf"/>
</dbReference>
<dbReference type="InterPro" id="IPR001129">
    <property type="entry name" value="Membr-assoc_MAPEG"/>
</dbReference>
<evidence type="ECO:0000256" key="4">
    <source>
        <dbReference type="ARBA" id="ARBA00023136"/>
    </source>
</evidence>
<reference evidence="6" key="2">
    <citation type="submission" date="2023-06" db="EMBL/GenBank/DDBJ databases">
        <authorList>
            <person name="Lucena T."/>
            <person name="Sun Q."/>
        </authorList>
    </citation>
    <scope>NUCLEOTIDE SEQUENCE</scope>
    <source>
        <strain evidence="6">CECT 7703</strain>
    </source>
</reference>
<dbReference type="Pfam" id="PF01124">
    <property type="entry name" value="MAPEG"/>
    <property type="match status" value="1"/>
</dbReference>
<keyword evidence="3 5" id="KW-1133">Transmembrane helix</keyword>
<gene>
    <name evidence="6" type="ORF">QWZ03_08130</name>
</gene>
<keyword evidence="7" id="KW-1185">Reference proteome</keyword>
<evidence type="ECO:0000256" key="1">
    <source>
        <dbReference type="ARBA" id="ARBA00004370"/>
    </source>
</evidence>
<dbReference type="Gene3D" id="1.20.120.550">
    <property type="entry name" value="Membrane associated eicosanoid/glutathione metabolism-like domain"/>
    <property type="match status" value="1"/>
</dbReference>
<reference evidence="6" key="1">
    <citation type="journal article" date="2014" name="Int. J. Syst. Evol. Microbiol.">
        <title>Complete genome of a new Firmicutes species belonging to the dominant human colonic microbiota ('Ruminococcus bicirculans') reveals two chromosomes and a selective capacity to utilize plant glucans.</title>
        <authorList>
            <consortium name="NISC Comparative Sequencing Program"/>
            <person name="Wegmann U."/>
            <person name="Louis P."/>
            <person name="Goesmann A."/>
            <person name="Henrissat B."/>
            <person name="Duncan S.H."/>
            <person name="Flint H.J."/>
        </authorList>
    </citation>
    <scope>NUCLEOTIDE SEQUENCE</scope>
    <source>
        <strain evidence="6">CECT 7703</strain>
    </source>
</reference>
<comment type="subcellular location">
    <subcellularLocation>
        <location evidence="1">Membrane</location>
    </subcellularLocation>
</comment>
<evidence type="ECO:0000256" key="5">
    <source>
        <dbReference type="SAM" id="Phobius"/>
    </source>
</evidence>
<evidence type="ECO:0000256" key="3">
    <source>
        <dbReference type="ARBA" id="ARBA00022989"/>
    </source>
</evidence>